<evidence type="ECO:0000256" key="1">
    <source>
        <dbReference type="SAM" id="MobiDB-lite"/>
    </source>
</evidence>
<dbReference type="KEGG" id="uvi:66062955"/>
<keyword evidence="2" id="KW-0472">Membrane</keyword>
<evidence type="ECO:0000313" key="4">
    <source>
        <dbReference type="Proteomes" id="UP000027002"/>
    </source>
</evidence>
<evidence type="ECO:0000256" key="2">
    <source>
        <dbReference type="SAM" id="Phobius"/>
    </source>
</evidence>
<keyword evidence="2" id="KW-0812">Transmembrane</keyword>
<dbReference type="EMBL" id="CP072754">
    <property type="protein sequence ID" value="QUC17936.1"/>
    <property type="molecule type" value="Genomic_DNA"/>
</dbReference>
<dbReference type="RefSeq" id="XP_042995609.1">
    <property type="nucleotide sequence ID" value="XM_043139675.1"/>
</dbReference>
<dbReference type="OrthoDB" id="1045822at2759"/>
<feature type="region of interest" description="Disordered" evidence="1">
    <location>
        <begin position="1"/>
        <end position="23"/>
    </location>
</feature>
<evidence type="ECO:0000313" key="3">
    <source>
        <dbReference type="EMBL" id="QUC17936.1"/>
    </source>
</evidence>
<sequence>MSTKNPDAMEKNSKTAHQAAERDPRGKEWQFGLFSCFGDIGATLLSCFLPCVLHGRTIDRMRDPSLMSHNPCNGECMIWGFIECMTCCGCVYNIVKRAEIRERYGIESSGISDFCVSCCCLACAMVQQDREVALRAPHYGPVTKPYQGGKEAMHMPGAAAPR</sequence>
<gene>
    <name evidence="3" type="ORF">UV8b_02177</name>
</gene>
<organism evidence="3 4">
    <name type="scientific">Ustilaginoidea virens</name>
    <name type="common">Rice false smut fungus</name>
    <name type="synonym">Villosiclava virens</name>
    <dbReference type="NCBI Taxonomy" id="1159556"/>
    <lineage>
        <taxon>Eukaryota</taxon>
        <taxon>Fungi</taxon>
        <taxon>Dikarya</taxon>
        <taxon>Ascomycota</taxon>
        <taxon>Pezizomycotina</taxon>
        <taxon>Sordariomycetes</taxon>
        <taxon>Hypocreomycetidae</taxon>
        <taxon>Hypocreales</taxon>
        <taxon>Clavicipitaceae</taxon>
        <taxon>Ustilaginoidea</taxon>
    </lineage>
</organism>
<dbReference type="PANTHER" id="PTHR15907">
    <property type="entry name" value="DUF614 FAMILY PROTEIN-RELATED"/>
    <property type="match status" value="1"/>
</dbReference>
<keyword evidence="2" id="KW-1133">Transmembrane helix</keyword>
<dbReference type="Pfam" id="PF04749">
    <property type="entry name" value="PLAC8"/>
    <property type="match status" value="1"/>
</dbReference>
<dbReference type="NCBIfam" id="TIGR01571">
    <property type="entry name" value="A_thal_Cys_rich"/>
    <property type="match status" value="1"/>
</dbReference>
<dbReference type="InterPro" id="IPR006461">
    <property type="entry name" value="PLAC_motif_containing"/>
</dbReference>
<proteinExistence type="predicted"/>
<dbReference type="Proteomes" id="UP000027002">
    <property type="component" value="Chromosome 2"/>
</dbReference>
<name>A0A8E5HM24_USTVR</name>
<keyword evidence="4" id="KW-1185">Reference proteome</keyword>
<dbReference type="AlphaFoldDB" id="A0A8E5HM24"/>
<reference evidence="3" key="1">
    <citation type="submission" date="2020-03" db="EMBL/GenBank/DDBJ databases">
        <title>A mixture of massive structural variations and highly conserved coding sequences in Ustilaginoidea virens genome.</title>
        <authorList>
            <person name="Zhang K."/>
            <person name="Zhao Z."/>
            <person name="Zhang Z."/>
            <person name="Li Y."/>
            <person name="Hsiang T."/>
            <person name="Sun W."/>
        </authorList>
    </citation>
    <scope>NUCLEOTIDE SEQUENCE</scope>
    <source>
        <strain evidence="3">UV-8b</strain>
    </source>
</reference>
<feature type="transmembrane region" description="Helical" evidence="2">
    <location>
        <begin position="31"/>
        <end position="53"/>
    </location>
</feature>
<evidence type="ECO:0008006" key="5">
    <source>
        <dbReference type="Google" id="ProtNLM"/>
    </source>
</evidence>
<protein>
    <recommendedName>
        <fullName evidence="5">PLAC8 family protein</fullName>
    </recommendedName>
</protein>
<accession>A0A8E5HM24</accession>
<dbReference type="GeneID" id="66062955"/>
<feature type="compositionally biased region" description="Basic and acidic residues" evidence="1">
    <location>
        <begin position="7"/>
        <end position="23"/>
    </location>
</feature>